<protein>
    <submittedName>
        <fullName evidence="1">Uncharacterized protein</fullName>
    </submittedName>
</protein>
<evidence type="ECO:0000313" key="1">
    <source>
        <dbReference type="EMBL" id="TCN78539.1"/>
    </source>
</evidence>
<dbReference type="EMBL" id="SLWF01000038">
    <property type="protein sequence ID" value="TCN78539.1"/>
    <property type="molecule type" value="Genomic_DNA"/>
</dbReference>
<name>A0A4R2FE54_9GAMM</name>
<dbReference type="Proteomes" id="UP000294832">
    <property type="component" value="Unassembled WGS sequence"/>
</dbReference>
<sequence length="208" mass="23370">MKLMNDFAYIVLALLLVVMLIQIKNSNAVPQWLQHREPASLAATVAQTADVDDLPLIPAADRTREINPRRFNFAKLVHRGQRVDSRLMVRVLHSSSYSELVTRLAAMNKSMAATALEVQLNALVQQRSQSQYLNHYQLACNDDLCLGYFESDSKAQLRQFIDDFGRNLAVSGADGGFHYCIPADNNDNGLFGYRMAFNADRHAILAIR</sequence>
<keyword evidence="2" id="KW-1185">Reference proteome</keyword>
<comment type="caution">
    <text evidence="1">The sequence shown here is derived from an EMBL/GenBank/DDBJ whole genome shotgun (WGS) entry which is preliminary data.</text>
</comment>
<organism evidence="1 2">
    <name type="scientific">Shewanella fodinae</name>
    <dbReference type="NCBI Taxonomy" id="552357"/>
    <lineage>
        <taxon>Bacteria</taxon>
        <taxon>Pseudomonadati</taxon>
        <taxon>Pseudomonadota</taxon>
        <taxon>Gammaproteobacteria</taxon>
        <taxon>Alteromonadales</taxon>
        <taxon>Shewanellaceae</taxon>
        <taxon>Shewanella</taxon>
    </lineage>
</organism>
<evidence type="ECO:0000313" key="2">
    <source>
        <dbReference type="Proteomes" id="UP000294832"/>
    </source>
</evidence>
<proteinExistence type="predicted"/>
<dbReference type="OrthoDB" id="6411507at2"/>
<reference evidence="1 2" key="1">
    <citation type="submission" date="2019-03" db="EMBL/GenBank/DDBJ databases">
        <title>Freshwater and sediment microbial communities from various areas in North America, analyzing microbe dynamics in response to fracking.</title>
        <authorList>
            <person name="Lamendella R."/>
        </authorList>
    </citation>
    <scope>NUCLEOTIDE SEQUENCE [LARGE SCALE GENOMIC DNA]</scope>
    <source>
        <strain evidence="1 2">74A</strain>
    </source>
</reference>
<dbReference type="RefSeq" id="WP_133040383.1">
    <property type="nucleotide sequence ID" value="NZ_SLWF01000038.1"/>
</dbReference>
<dbReference type="AlphaFoldDB" id="A0A4R2FE54"/>
<accession>A0A4R2FE54</accession>
<gene>
    <name evidence="1" type="ORF">EDC91_13823</name>
</gene>